<dbReference type="Proteomes" id="UP001500837">
    <property type="component" value="Unassembled WGS sequence"/>
</dbReference>
<organism evidence="2 3">
    <name type="scientific">Halarchaeum salinum</name>
    <dbReference type="NCBI Taxonomy" id="489912"/>
    <lineage>
        <taxon>Archaea</taxon>
        <taxon>Methanobacteriati</taxon>
        <taxon>Methanobacteriota</taxon>
        <taxon>Stenosarchaea group</taxon>
        <taxon>Halobacteria</taxon>
        <taxon>Halobacteriales</taxon>
        <taxon>Halobacteriaceae</taxon>
    </lineage>
</organism>
<evidence type="ECO:0000313" key="3">
    <source>
        <dbReference type="Proteomes" id="UP001500837"/>
    </source>
</evidence>
<dbReference type="RefSeq" id="WP_211311258.1">
    <property type="nucleotide sequence ID" value="NZ_BAAABL010000042.1"/>
</dbReference>
<gene>
    <name evidence="2" type="ORF">GCM10009066_12640</name>
</gene>
<name>A0AAV3S797_9EURY</name>
<keyword evidence="3" id="KW-1185">Reference proteome</keyword>
<evidence type="ECO:0000259" key="1">
    <source>
        <dbReference type="SMART" id="SM00852"/>
    </source>
</evidence>
<dbReference type="InterPro" id="IPR050101">
    <property type="entry name" value="CinA"/>
</dbReference>
<dbReference type="Pfam" id="PF00994">
    <property type="entry name" value="MoCF_biosynth"/>
    <property type="match status" value="1"/>
</dbReference>
<dbReference type="AlphaFoldDB" id="A0AAV3S797"/>
<dbReference type="SUPFAM" id="SSF53218">
    <property type="entry name" value="Molybdenum cofactor biosynthesis proteins"/>
    <property type="match status" value="1"/>
</dbReference>
<dbReference type="InterPro" id="IPR056596">
    <property type="entry name" value="FLAD1_M"/>
</dbReference>
<feature type="domain" description="MoaB/Mog" evidence="1">
    <location>
        <begin position="4"/>
        <end position="162"/>
    </location>
</feature>
<dbReference type="PANTHER" id="PTHR13939:SF0">
    <property type="entry name" value="NMN AMIDOHYDROLASE-LIKE PROTEIN YFAY"/>
    <property type="match status" value="1"/>
</dbReference>
<comment type="caution">
    <text evidence="2">The sequence shown here is derived from an EMBL/GenBank/DDBJ whole genome shotgun (WGS) entry which is preliminary data.</text>
</comment>
<dbReference type="CDD" id="cd00885">
    <property type="entry name" value="cinA"/>
    <property type="match status" value="1"/>
</dbReference>
<dbReference type="Gene3D" id="3.40.980.10">
    <property type="entry name" value="MoaB/Mog-like domain"/>
    <property type="match status" value="1"/>
</dbReference>
<dbReference type="InterPro" id="IPR001453">
    <property type="entry name" value="MoaB/Mog_dom"/>
</dbReference>
<sequence length="231" mass="24776">MDVAVLTVGDEVLAGETTNTNAAWLGQRLTERGVDVERVVVVPDEHDTIETTVRRLTSEYDAVLVTGGLGPTPDDVTMAAVAAAFDRGMVDHPDAIAWFETHDGYSNDAKSATRLPADARFLANEAGVAPGAVVENCYVLPGVPSEMRAMFERVASEFTGAKRYVETVYAAEPESALVDRIEGIRDRFDVTVGSYPGDGVKVRLRGTDGATVAEAAAWLRERVESGEERGT</sequence>
<protein>
    <submittedName>
        <fullName evidence="2">Competence/damage-inducible protein A</fullName>
    </submittedName>
</protein>
<dbReference type="Pfam" id="PF24102">
    <property type="entry name" value="FLAD1_M"/>
    <property type="match status" value="1"/>
</dbReference>
<dbReference type="InterPro" id="IPR036425">
    <property type="entry name" value="MoaB/Mog-like_dom_sf"/>
</dbReference>
<dbReference type="SMART" id="SM00852">
    <property type="entry name" value="MoCF_biosynth"/>
    <property type="match status" value="1"/>
</dbReference>
<evidence type="ECO:0000313" key="2">
    <source>
        <dbReference type="EMBL" id="GAA0299940.1"/>
    </source>
</evidence>
<accession>A0AAV3S797</accession>
<dbReference type="PANTHER" id="PTHR13939">
    <property type="entry name" value="NICOTINAMIDE-NUCLEOTIDE AMIDOHYDROLASE PNCC"/>
    <property type="match status" value="1"/>
</dbReference>
<reference evidence="2 3" key="1">
    <citation type="journal article" date="2019" name="Int. J. Syst. Evol. Microbiol.">
        <title>The Global Catalogue of Microorganisms (GCM) 10K type strain sequencing project: providing services to taxonomists for standard genome sequencing and annotation.</title>
        <authorList>
            <consortium name="The Broad Institute Genomics Platform"/>
            <consortium name="The Broad Institute Genome Sequencing Center for Infectious Disease"/>
            <person name="Wu L."/>
            <person name="Ma J."/>
        </authorList>
    </citation>
    <scope>NUCLEOTIDE SEQUENCE [LARGE SCALE GENOMIC DNA]</scope>
    <source>
        <strain evidence="2 3">JCM 16330</strain>
    </source>
</reference>
<dbReference type="NCBIfam" id="TIGR00177">
    <property type="entry name" value="molyb_syn"/>
    <property type="match status" value="1"/>
</dbReference>
<dbReference type="EMBL" id="BAAABL010000042">
    <property type="protein sequence ID" value="GAA0299940.1"/>
    <property type="molecule type" value="Genomic_DNA"/>
</dbReference>
<proteinExistence type="predicted"/>